<proteinExistence type="inferred from homology"/>
<keyword evidence="3" id="KW-1003">Cell membrane</keyword>
<keyword evidence="4" id="KW-0808">Transferase</keyword>
<dbReference type="Gene3D" id="3.40.50.12580">
    <property type="match status" value="1"/>
</dbReference>
<accession>A0ABW2UWI9</accession>
<name>A0ABW2UWI9_9BACI</name>
<sequence length="394" mass="45877">MFRELAITLYLFAFRVMFMIFKRFPQKKKTTFVASFGENILYSARALEKQTDDQVVILKTSHCSTDFRTPTRIIRTFEVSRMLDWLRSVYHLATSHAIIVDNYYGFLAAADFKPNVRCIQVWHAAGAIKKFGLEDPSNHYRSKSANKRFRKVYSQFDSVVTGSDNMASIFKRSFNVSEERILRTGIPRTDFFFDEAAKQESRDALIAEYPVLYDKKVLLYAPTYRDDTIDIKDIQLDIDKMHHALKHDCVLLLRLHPAVENAFQNKYPGFVFNVSGQHSLNHLLLVTDILITDYSSIPFEFSLLNRPMVFFAYDQEQYTEERGFWGSYEELVPGPVVTHTNELISVIEQNTFDFERIKSFADEWNQYSQGTASDSLIKAVYQTEDRTYDVVREA</sequence>
<comment type="similarity">
    <text evidence="2">Belongs to the CDP-glycerol glycerophosphotransferase family.</text>
</comment>
<comment type="caution">
    <text evidence="7">The sequence shown here is derived from an EMBL/GenBank/DDBJ whole genome shotgun (WGS) entry which is preliminary data.</text>
</comment>
<evidence type="ECO:0000256" key="2">
    <source>
        <dbReference type="ARBA" id="ARBA00010488"/>
    </source>
</evidence>
<dbReference type="InterPro" id="IPR043149">
    <property type="entry name" value="TagF_N"/>
</dbReference>
<evidence type="ECO:0000256" key="4">
    <source>
        <dbReference type="ARBA" id="ARBA00022679"/>
    </source>
</evidence>
<dbReference type="PANTHER" id="PTHR37316">
    <property type="entry name" value="TEICHOIC ACID GLYCEROL-PHOSPHATE PRIMASE"/>
    <property type="match status" value="1"/>
</dbReference>
<keyword evidence="5" id="KW-0777">Teichoic acid biosynthesis</keyword>
<comment type="subcellular location">
    <subcellularLocation>
        <location evidence="1">Cell membrane</location>
        <topology evidence="1">Peripheral membrane protein</topology>
    </subcellularLocation>
</comment>
<evidence type="ECO:0000313" key="7">
    <source>
        <dbReference type="EMBL" id="MFC7747608.1"/>
    </source>
</evidence>
<protein>
    <submittedName>
        <fullName evidence="7">CDP-glycerol glycerophosphotransferase family protein</fullName>
    </submittedName>
</protein>
<keyword evidence="8" id="KW-1185">Reference proteome</keyword>
<dbReference type="InterPro" id="IPR007554">
    <property type="entry name" value="Glycerophosphate_synth"/>
</dbReference>
<reference evidence="8" key="1">
    <citation type="journal article" date="2019" name="Int. J. Syst. Evol. Microbiol.">
        <title>The Global Catalogue of Microorganisms (GCM) 10K type strain sequencing project: providing services to taxonomists for standard genome sequencing and annotation.</title>
        <authorList>
            <consortium name="The Broad Institute Genomics Platform"/>
            <consortium name="The Broad Institute Genome Sequencing Center for Infectious Disease"/>
            <person name="Wu L."/>
            <person name="Ma J."/>
        </authorList>
    </citation>
    <scope>NUCLEOTIDE SEQUENCE [LARGE SCALE GENOMIC DNA]</scope>
    <source>
        <strain evidence="8">JCM 30234</strain>
    </source>
</reference>
<organism evidence="7 8">
    <name type="scientific">Lentibacillus kimchii</name>
    <dbReference type="NCBI Taxonomy" id="1542911"/>
    <lineage>
        <taxon>Bacteria</taxon>
        <taxon>Bacillati</taxon>
        <taxon>Bacillota</taxon>
        <taxon>Bacilli</taxon>
        <taxon>Bacillales</taxon>
        <taxon>Bacillaceae</taxon>
        <taxon>Lentibacillus</taxon>
    </lineage>
</organism>
<gene>
    <name evidence="7" type="ORF">ACFQU8_10270</name>
</gene>
<evidence type="ECO:0000256" key="3">
    <source>
        <dbReference type="ARBA" id="ARBA00022475"/>
    </source>
</evidence>
<evidence type="ECO:0000313" key="8">
    <source>
        <dbReference type="Proteomes" id="UP001596620"/>
    </source>
</evidence>
<dbReference type="InterPro" id="IPR043148">
    <property type="entry name" value="TagF_C"/>
</dbReference>
<dbReference type="Proteomes" id="UP001596620">
    <property type="component" value="Unassembled WGS sequence"/>
</dbReference>
<dbReference type="EMBL" id="JBHTGR010000050">
    <property type="protein sequence ID" value="MFC7747608.1"/>
    <property type="molecule type" value="Genomic_DNA"/>
</dbReference>
<dbReference type="InterPro" id="IPR051612">
    <property type="entry name" value="Teichoic_Acid_Biosynth"/>
</dbReference>
<dbReference type="Pfam" id="PF04464">
    <property type="entry name" value="Glyphos_transf"/>
    <property type="match status" value="1"/>
</dbReference>
<keyword evidence="6" id="KW-0472">Membrane</keyword>
<evidence type="ECO:0000256" key="5">
    <source>
        <dbReference type="ARBA" id="ARBA00022944"/>
    </source>
</evidence>
<evidence type="ECO:0000256" key="1">
    <source>
        <dbReference type="ARBA" id="ARBA00004202"/>
    </source>
</evidence>
<dbReference type="PANTHER" id="PTHR37316:SF1">
    <property type="entry name" value="TEICHOIC ACID GLYCEROL-PHOSPHATE PRIMASE"/>
    <property type="match status" value="1"/>
</dbReference>
<dbReference type="SUPFAM" id="SSF53756">
    <property type="entry name" value="UDP-Glycosyltransferase/glycogen phosphorylase"/>
    <property type="match status" value="1"/>
</dbReference>
<evidence type="ECO:0000256" key="6">
    <source>
        <dbReference type="ARBA" id="ARBA00023136"/>
    </source>
</evidence>
<dbReference type="Gene3D" id="3.40.50.11820">
    <property type="match status" value="1"/>
</dbReference>